<sequence length="55" mass="6409">MKDDNVLKFERRKPQQDDKNKPKTPPPKKGLIWIAVLVAIALVWAYYQFVAPQTL</sequence>
<dbReference type="Proteomes" id="UP000295351">
    <property type="component" value="Unassembled WGS sequence"/>
</dbReference>
<dbReference type="AlphaFoldDB" id="A0A4R2CB97"/>
<evidence type="ECO:0000313" key="3">
    <source>
        <dbReference type="EMBL" id="TCN37826.1"/>
    </source>
</evidence>
<feature type="transmembrane region" description="Helical" evidence="2">
    <location>
        <begin position="30"/>
        <end position="49"/>
    </location>
</feature>
<keyword evidence="4" id="KW-1185">Reference proteome</keyword>
<keyword evidence="2" id="KW-0812">Transmembrane</keyword>
<feature type="compositionally biased region" description="Basic and acidic residues" evidence="1">
    <location>
        <begin position="1"/>
        <end position="21"/>
    </location>
</feature>
<reference evidence="3 4" key="1">
    <citation type="submission" date="2019-03" db="EMBL/GenBank/DDBJ databases">
        <title>Genomic Encyclopedia of Type Strains, Phase IV (KMG-IV): sequencing the most valuable type-strain genomes for metagenomic binning, comparative biology and taxonomic classification.</title>
        <authorList>
            <person name="Goeker M."/>
        </authorList>
    </citation>
    <scope>NUCLEOTIDE SEQUENCE [LARGE SCALE GENOMIC DNA]</scope>
    <source>
        <strain evidence="3 4">DSM 18401</strain>
    </source>
</reference>
<evidence type="ECO:0000256" key="2">
    <source>
        <dbReference type="SAM" id="Phobius"/>
    </source>
</evidence>
<keyword evidence="2" id="KW-1133">Transmembrane helix</keyword>
<evidence type="ECO:0000256" key="1">
    <source>
        <dbReference type="SAM" id="MobiDB-lite"/>
    </source>
</evidence>
<feature type="region of interest" description="Disordered" evidence="1">
    <location>
        <begin position="1"/>
        <end position="28"/>
    </location>
</feature>
<evidence type="ECO:0000313" key="4">
    <source>
        <dbReference type="Proteomes" id="UP000295351"/>
    </source>
</evidence>
<dbReference type="EMBL" id="SLVX01000021">
    <property type="protein sequence ID" value="TCN37826.1"/>
    <property type="molecule type" value="Genomic_DNA"/>
</dbReference>
<keyword evidence="2" id="KW-0472">Membrane</keyword>
<accession>A0A4R2CB97</accession>
<organism evidence="3 4">
    <name type="scientific">Shinella granuli</name>
    <dbReference type="NCBI Taxonomy" id="323621"/>
    <lineage>
        <taxon>Bacteria</taxon>
        <taxon>Pseudomonadati</taxon>
        <taxon>Pseudomonadota</taxon>
        <taxon>Alphaproteobacteria</taxon>
        <taxon>Hyphomicrobiales</taxon>
        <taxon>Rhizobiaceae</taxon>
        <taxon>Shinella</taxon>
    </lineage>
</organism>
<dbReference type="RefSeq" id="WP_162853155.1">
    <property type="nucleotide sequence ID" value="NZ_BAABEI010000002.1"/>
</dbReference>
<name>A0A4R2CB97_SHIGR</name>
<protein>
    <submittedName>
        <fullName evidence="3">Uncharacterized protein</fullName>
    </submittedName>
</protein>
<comment type="caution">
    <text evidence="3">The sequence shown here is derived from an EMBL/GenBank/DDBJ whole genome shotgun (WGS) entry which is preliminary data.</text>
</comment>
<proteinExistence type="predicted"/>
<gene>
    <name evidence="3" type="ORF">EV665_12193</name>
</gene>